<dbReference type="CDD" id="cd02393">
    <property type="entry name" value="KH-I_PNPase"/>
    <property type="match status" value="1"/>
</dbReference>
<dbReference type="Pfam" id="PF03726">
    <property type="entry name" value="PNPase"/>
    <property type="match status" value="1"/>
</dbReference>
<gene>
    <name evidence="8" type="primary">pnp</name>
    <name evidence="11" type="ORF">SAMN05444145_10338</name>
</gene>
<dbReference type="InterPro" id="IPR004088">
    <property type="entry name" value="KH_dom_type_1"/>
</dbReference>
<dbReference type="GO" id="GO:0000287">
    <property type="term" value="F:magnesium ion binding"/>
    <property type="evidence" value="ECO:0007669"/>
    <property type="project" value="UniProtKB-UniRule"/>
</dbReference>
<evidence type="ECO:0000256" key="8">
    <source>
        <dbReference type="HAMAP-Rule" id="MF_01595"/>
    </source>
</evidence>
<dbReference type="NCBIfam" id="TIGR03591">
    <property type="entry name" value="polynuc_phos"/>
    <property type="match status" value="1"/>
</dbReference>
<comment type="catalytic activity">
    <reaction evidence="8">
        <text>RNA(n+1) + phosphate = RNA(n) + a ribonucleoside 5'-diphosphate</text>
        <dbReference type="Rhea" id="RHEA:22096"/>
        <dbReference type="Rhea" id="RHEA-COMP:14527"/>
        <dbReference type="Rhea" id="RHEA-COMP:17342"/>
        <dbReference type="ChEBI" id="CHEBI:43474"/>
        <dbReference type="ChEBI" id="CHEBI:57930"/>
        <dbReference type="ChEBI" id="CHEBI:140395"/>
        <dbReference type="EC" id="2.7.7.8"/>
    </reaction>
</comment>
<dbReference type="PROSITE" id="PS50126">
    <property type="entry name" value="S1"/>
    <property type="match status" value="1"/>
</dbReference>
<dbReference type="CDD" id="cd11364">
    <property type="entry name" value="RNase_PH_PNPase_2"/>
    <property type="match status" value="1"/>
</dbReference>
<dbReference type="HAMAP" id="MF_01595">
    <property type="entry name" value="PNPase"/>
    <property type="match status" value="1"/>
</dbReference>
<dbReference type="PROSITE" id="PS50084">
    <property type="entry name" value="KH_TYPE_1"/>
    <property type="match status" value="1"/>
</dbReference>
<dbReference type="PANTHER" id="PTHR11252">
    <property type="entry name" value="POLYRIBONUCLEOTIDE NUCLEOTIDYLTRANSFERASE"/>
    <property type="match status" value="1"/>
</dbReference>
<dbReference type="InterPro" id="IPR027408">
    <property type="entry name" value="PNPase/RNase_PH_dom_sf"/>
</dbReference>
<dbReference type="Gene3D" id="2.40.50.140">
    <property type="entry name" value="Nucleic acid-binding proteins"/>
    <property type="match status" value="1"/>
</dbReference>
<dbReference type="SMART" id="SM00322">
    <property type="entry name" value="KH"/>
    <property type="match status" value="1"/>
</dbReference>
<dbReference type="SUPFAM" id="SSF55666">
    <property type="entry name" value="Ribonuclease PH domain 2-like"/>
    <property type="match status" value="2"/>
</dbReference>
<dbReference type="InterPro" id="IPR012162">
    <property type="entry name" value="PNPase"/>
</dbReference>
<dbReference type="STRING" id="1033731.SAMN05444145_10338"/>
<dbReference type="GO" id="GO:0004654">
    <property type="term" value="F:polyribonucleotide nucleotidyltransferase activity"/>
    <property type="evidence" value="ECO:0007669"/>
    <property type="project" value="UniProtKB-UniRule"/>
</dbReference>
<comment type="subcellular location">
    <subcellularLocation>
        <location evidence="8">Cytoplasm</location>
    </subcellularLocation>
</comment>
<dbReference type="GO" id="GO:0005829">
    <property type="term" value="C:cytosol"/>
    <property type="evidence" value="ECO:0007669"/>
    <property type="project" value="TreeGrafter"/>
</dbReference>
<dbReference type="GO" id="GO:0003723">
    <property type="term" value="F:RNA binding"/>
    <property type="evidence" value="ECO:0007669"/>
    <property type="project" value="UniProtKB-UniRule"/>
</dbReference>
<feature type="binding site" evidence="8">
    <location>
        <position position="503"/>
    </location>
    <ligand>
        <name>Mg(2+)</name>
        <dbReference type="ChEBI" id="CHEBI:18420"/>
    </ligand>
</feature>
<dbReference type="InterPro" id="IPR012340">
    <property type="entry name" value="NA-bd_OB-fold"/>
</dbReference>
<dbReference type="PIRSF" id="PIRSF005499">
    <property type="entry name" value="PNPase"/>
    <property type="match status" value="1"/>
</dbReference>
<evidence type="ECO:0000313" key="11">
    <source>
        <dbReference type="EMBL" id="SEA36173.1"/>
    </source>
</evidence>
<dbReference type="NCBIfam" id="NF008805">
    <property type="entry name" value="PRK11824.1"/>
    <property type="match status" value="1"/>
</dbReference>
<dbReference type="Pfam" id="PF00013">
    <property type="entry name" value="KH_1"/>
    <property type="match status" value="1"/>
</dbReference>
<feature type="domain" description="S1 motif" evidence="10">
    <location>
        <begin position="636"/>
        <end position="706"/>
    </location>
</feature>
<dbReference type="OrthoDB" id="9804305at2"/>
<name>A0A1H4AJM9_9BACT</name>
<dbReference type="Pfam" id="PF00575">
    <property type="entry name" value="S1"/>
    <property type="match status" value="1"/>
</dbReference>
<evidence type="ECO:0000256" key="1">
    <source>
        <dbReference type="ARBA" id="ARBA00007404"/>
    </source>
</evidence>
<dbReference type="FunFam" id="3.30.230.70:FF:000002">
    <property type="entry name" value="Polyribonucleotide nucleotidyltransferase"/>
    <property type="match status" value="1"/>
</dbReference>
<dbReference type="AlphaFoldDB" id="A0A1H4AJM9"/>
<protein>
    <recommendedName>
        <fullName evidence="8">Polyribonucleotide nucleotidyltransferase</fullName>
        <ecNumber evidence="8">2.7.7.8</ecNumber>
    </recommendedName>
    <alternativeName>
        <fullName evidence="8">Polynucleotide phosphorylase</fullName>
        <shortName evidence="8">PNPase</shortName>
    </alternativeName>
</protein>
<dbReference type="Pfam" id="PF01138">
    <property type="entry name" value="RNase_PH"/>
    <property type="match status" value="2"/>
</dbReference>
<sequence length="747" mass="82835">MEEKKLYNAVRKTITLADGRQIEIETGKLAKQADGSVVVKMGDTMLLGTVVAAKDAKPDTDFMPLQVEYKEKYAAIGRYPGGFMKREGRANDSEILVARLIDRALRPLFPADYHAEVYVTVNLISADKDIQPDALAGLAASAALAVSDIPFGGPISEVRVARIDGQYVINPNYSEMEKVDLDIMVGGTIDNILMVEGEMKEVSEEVMLGAIKFAHEEIKKHCAVQIELSKELGKDVKRTYCHEVNDEELRQTIIKELYDKAYAIATSGTMKHEREEKFNALEAEFAARYSEEELAEKAQLIHKYFHDDVQKKAMRNMVLNEGLRLDGRKTDEIRPIWCEVGYLPAAHGSAIFTRGETQSLTTVTLGTKLDEKVKDEVLVQGTEQFVLHYNFPPFSTGEAKAARGLSRREIGHGHLAWRALKPMIPLGEENPYAVRIVSDILESNGSSSMATVCAGTLALMDAGVKIKKPVSGIAMGLISDSETGKWAVLSDILGDEDHLGDMDFKVTGTKDGITATQMDIKVDGLSYEVLGAALEQARKGRMHILGKLTECIAEPREDYRPCVPRIVQITIPQDMIGSVIGPGGKVIQDIQKTTNTTITITENNNQGYVDIFGINKEALDGALARIKAIVAIPEVGETYHGKIRSIVAFGAFVEIMPGKDALLHISEIDYKRFETMEETGLKEGDEIDVKLIGVDPKTNKLKLSRKALLPKPEGYVERERRPRPERGERGERRDRGERREHHESKEE</sequence>
<dbReference type="InterPro" id="IPR036345">
    <property type="entry name" value="ExoRNase_PH_dom2_sf"/>
</dbReference>
<dbReference type="InterPro" id="IPR036456">
    <property type="entry name" value="PNPase_PH_RNA-bd_sf"/>
</dbReference>
<evidence type="ECO:0000313" key="12">
    <source>
        <dbReference type="Proteomes" id="UP000183253"/>
    </source>
</evidence>
<dbReference type="InterPro" id="IPR015847">
    <property type="entry name" value="ExoRNase_PH_dom2"/>
</dbReference>
<dbReference type="FunFam" id="3.30.1370.10:FF:000001">
    <property type="entry name" value="Polyribonucleotide nucleotidyltransferase"/>
    <property type="match status" value="1"/>
</dbReference>
<dbReference type="InterPro" id="IPR036612">
    <property type="entry name" value="KH_dom_type_1_sf"/>
</dbReference>
<accession>A0A1H4AJM9</accession>
<dbReference type="InterPro" id="IPR003029">
    <property type="entry name" value="S1_domain"/>
</dbReference>
<dbReference type="SMART" id="SM00316">
    <property type="entry name" value="S1"/>
    <property type="match status" value="1"/>
</dbReference>
<dbReference type="FunFam" id="3.30.230.70:FF:000001">
    <property type="entry name" value="Polyribonucleotide nucleotidyltransferase"/>
    <property type="match status" value="1"/>
</dbReference>
<dbReference type="Pfam" id="PF03725">
    <property type="entry name" value="RNase_PH_C"/>
    <property type="match status" value="1"/>
</dbReference>
<evidence type="ECO:0000256" key="2">
    <source>
        <dbReference type="ARBA" id="ARBA00022490"/>
    </source>
</evidence>
<feature type="region of interest" description="Disordered" evidence="9">
    <location>
        <begin position="712"/>
        <end position="747"/>
    </location>
</feature>
<dbReference type="Proteomes" id="UP000183253">
    <property type="component" value="Unassembled WGS sequence"/>
</dbReference>
<dbReference type="InterPro" id="IPR004087">
    <property type="entry name" value="KH_dom"/>
</dbReference>
<evidence type="ECO:0000256" key="4">
    <source>
        <dbReference type="ARBA" id="ARBA00022695"/>
    </source>
</evidence>
<evidence type="ECO:0000256" key="6">
    <source>
        <dbReference type="ARBA" id="ARBA00022842"/>
    </source>
</evidence>
<dbReference type="GO" id="GO:0006402">
    <property type="term" value="P:mRNA catabolic process"/>
    <property type="evidence" value="ECO:0007669"/>
    <property type="project" value="UniProtKB-UniRule"/>
</dbReference>
<dbReference type="EC" id="2.7.7.8" evidence="8"/>
<dbReference type="GO" id="GO:0000175">
    <property type="term" value="F:3'-5'-RNA exonuclease activity"/>
    <property type="evidence" value="ECO:0007669"/>
    <property type="project" value="TreeGrafter"/>
</dbReference>
<proteinExistence type="inferred from homology"/>
<keyword evidence="4 8" id="KW-0548">Nucleotidyltransferase</keyword>
<dbReference type="SUPFAM" id="SSF50249">
    <property type="entry name" value="Nucleic acid-binding proteins"/>
    <property type="match status" value="1"/>
</dbReference>
<evidence type="ECO:0000256" key="3">
    <source>
        <dbReference type="ARBA" id="ARBA00022679"/>
    </source>
</evidence>
<evidence type="ECO:0000259" key="10">
    <source>
        <dbReference type="PROSITE" id="PS50126"/>
    </source>
</evidence>
<keyword evidence="12" id="KW-1185">Reference proteome</keyword>
<dbReference type="GO" id="GO:0006396">
    <property type="term" value="P:RNA processing"/>
    <property type="evidence" value="ECO:0007669"/>
    <property type="project" value="InterPro"/>
</dbReference>
<evidence type="ECO:0000256" key="9">
    <source>
        <dbReference type="SAM" id="MobiDB-lite"/>
    </source>
</evidence>
<dbReference type="Gene3D" id="3.30.230.70">
    <property type="entry name" value="GHMP Kinase, N-terminal domain"/>
    <property type="match status" value="2"/>
</dbReference>
<comment type="cofactor">
    <cofactor evidence="8">
        <name>Mg(2+)</name>
        <dbReference type="ChEBI" id="CHEBI:18420"/>
    </cofactor>
</comment>
<dbReference type="RefSeq" id="WP_010261245.1">
    <property type="nucleotide sequence ID" value="NZ_CAEG01000010.1"/>
</dbReference>
<dbReference type="InterPro" id="IPR020568">
    <property type="entry name" value="Ribosomal_Su5_D2-typ_SF"/>
</dbReference>
<reference evidence="11 12" key="1">
    <citation type="submission" date="2016-10" db="EMBL/GenBank/DDBJ databases">
        <authorList>
            <person name="de Groot N.N."/>
        </authorList>
    </citation>
    <scope>NUCLEOTIDE SEQUENCE [LARGE SCALE GENOMIC DNA]</scope>
    <source>
        <strain evidence="11 12">DSM 25383</strain>
    </source>
</reference>
<dbReference type="EMBL" id="FNRI01000003">
    <property type="protein sequence ID" value="SEA36173.1"/>
    <property type="molecule type" value="Genomic_DNA"/>
</dbReference>
<feature type="binding site" evidence="8">
    <location>
        <position position="497"/>
    </location>
    <ligand>
        <name>Mg(2+)</name>
        <dbReference type="ChEBI" id="CHEBI:18420"/>
    </ligand>
</feature>
<dbReference type="SUPFAM" id="SSF54211">
    <property type="entry name" value="Ribosomal protein S5 domain 2-like"/>
    <property type="match status" value="2"/>
</dbReference>
<feature type="compositionally biased region" description="Basic and acidic residues" evidence="9">
    <location>
        <begin position="714"/>
        <end position="747"/>
    </location>
</feature>
<evidence type="ECO:0000256" key="5">
    <source>
        <dbReference type="ARBA" id="ARBA00022723"/>
    </source>
</evidence>
<dbReference type="PANTHER" id="PTHR11252:SF0">
    <property type="entry name" value="POLYRIBONUCLEOTIDE NUCLEOTIDYLTRANSFERASE 1, MITOCHONDRIAL"/>
    <property type="match status" value="1"/>
</dbReference>
<keyword evidence="7 8" id="KW-0694">RNA-binding</keyword>
<dbReference type="Gene3D" id="3.30.1370.10">
    <property type="entry name" value="K Homology domain, type 1"/>
    <property type="match status" value="1"/>
</dbReference>
<dbReference type="InterPro" id="IPR015848">
    <property type="entry name" value="PNPase_PH_RNA-bd_bac/org-type"/>
</dbReference>
<keyword evidence="3 8" id="KW-0808">Transferase</keyword>
<comment type="function">
    <text evidence="8">Involved in mRNA degradation. Catalyzes the phosphorolysis of single-stranded polyribonucleotides processively in the 3'- to 5'-direction.</text>
</comment>
<dbReference type="InterPro" id="IPR001247">
    <property type="entry name" value="ExoRNase_PH_dom1"/>
</dbReference>
<evidence type="ECO:0000256" key="7">
    <source>
        <dbReference type="ARBA" id="ARBA00022884"/>
    </source>
</evidence>
<dbReference type="SUPFAM" id="SSF54791">
    <property type="entry name" value="Eukaryotic type KH-domain (KH-domain type I)"/>
    <property type="match status" value="1"/>
</dbReference>
<keyword evidence="2 8" id="KW-0963">Cytoplasm</keyword>
<keyword evidence="5 8" id="KW-0479">Metal-binding</keyword>
<keyword evidence="6 8" id="KW-0460">Magnesium</keyword>
<dbReference type="SUPFAM" id="SSF46915">
    <property type="entry name" value="Polynucleotide phosphorylase/guanosine pentaphosphate synthase (PNPase/GPSI), domain 3"/>
    <property type="match status" value="1"/>
</dbReference>
<organism evidence="11 12">
    <name type="scientific">Alistipes timonensis JC136</name>
    <dbReference type="NCBI Taxonomy" id="1033731"/>
    <lineage>
        <taxon>Bacteria</taxon>
        <taxon>Pseudomonadati</taxon>
        <taxon>Bacteroidota</taxon>
        <taxon>Bacteroidia</taxon>
        <taxon>Bacteroidales</taxon>
        <taxon>Rikenellaceae</taxon>
        <taxon>Alistipes</taxon>
    </lineage>
</organism>
<comment type="similarity">
    <text evidence="1 8">Belongs to the polyribonucleotide nucleotidyltransferase family.</text>
</comment>
<dbReference type="CDD" id="cd11363">
    <property type="entry name" value="RNase_PH_PNPase_1"/>
    <property type="match status" value="1"/>
</dbReference>